<name>A0A455UKR7_9GAMM</name>
<gene>
    <name evidence="5" type="ORF">HSBAA_61450</name>
</gene>
<dbReference type="KEGG" id="hsr:HSBAA_61450"/>
<dbReference type="EMBL" id="AP019514">
    <property type="protein sequence ID" value="BBI64839.1"/>
    <property type="molecule type" value="Genomic_DNA"/>
</dbReference>
<feature type="domain" description="Aldehyde dehydrogenase" evidence="4">
    <location>
        <begin position="14"/>
        <end position="98"/>
    </location>
</feature>
<dbReference type="InterPro" id="IPR016161">
    <property type="entry name" value="Ald_DH/histidinol_DH"/>
</dbReference>
<sequence length="99" mass="10047">MELSTASFSALHRPALALGNAVVVKPASDTPVTGGLLLAKIFEEAGLPAGLLSVVVGAGSEIGDAFVEHRVPRMISFTGSTPVGRGIGRIASGGEHIKR</sequence>
<keyword evidence="2" id="KW-0560">Oxidoreductase</keyword>
<proteinExistence type="inferred from homology"/>
<dbReference type="PANTHER" id="PTHR42986">
    <property type="entry name" value="BENZALDEHYDE DEHYDROGENASE YFMT"/>
    <property type="match status" value="1"/>
</dbReference>
<reference evidence="5 6" key="1">
    <citation type="journal article" date="2019" name="Microbiol. Resour. Announc.">
        <title>Complete Genome Sequence of Halomonas sulfidaeris Strain Esulfide1 Isolated from a Metal Sulfide Rock at a Depth of 2,200 Meters, Obtained Using Nanopore Sequencing.</title>
        <authorList>
            <person name="Saito M."/>
            <person name="Nishigata A."/>
            <person name="Galipon J."/>
            <person name="Arakawa K."/>
        </authorList>
    </citation>
    <scope>NUCLEOTIDE SEQUENCE [LARGE SCALE GENOMIC DNA]</scope>
    <source>
        <strain evidence="5 6">ATCC BAA-803</strain>
    </source>
</reference>
<dbReference type="Gene3D" id="3.40.605.10">
    <property type="entry name" value="Aldehyde Dehydrogenase, Chain A, domain 1"/>
    <property type="match status" value="1"/>
</dbReference>
<dbReference type="InterPro" id="IPR015590">
    <property type="entry name" value="Aldehyde_DH_dom"/>
</dbReference>
<evidence type="ECO:0000313" key="6">
    <source>
        <dbReference type="Proteomes" id="UP000320231"/>
    </source>
</evidence>
<protein>
    <recommendedName>
        <fullName evidence="4">Aldehyde dehydrogenase domain-containing protein</fullName>
    </recommendedName>
</protein>
<evidence type="ECO:0000259" key="4">
    <source>
        <dbReference type="Pfam" id="PF00171"/>
    </source>
</evidence>
<accession>A0A455UKR7</accession>
<organism evidence="5 6">
    <name type="scientific">Vreelandella sulfidaeris</name>
    <dbReference type="NCBI Taxonomy" id="115553"/>
    <lineage>
        <taxon>Bacteria</taxon>
        <taxon>Pseudomonadati</taxon>
        <taxon>Pseudomonadota</taxon>
        <taxon>Gammaproteobacteria</taxon>
        <taxon>Oceanospirillales</taxon>
        <taxon>Halomonadaceae</taxon>
        <taxon>Vreelandella</taxon>
    </lineage>
</organism>
<evidence type="ECO:0000256" key="2">
    <source>
        <dbReference type="ARBA" id="ARBA00023002"/>
    </source>
</evidence>
<keyword evidence="3" id="KW-0520">NAD</keyword>
<dbReference type="GO" id="GO:0016491">
    <property type="term" value="F:oxidoreductase activity"/>
    <property type="evidence" value="ECO:0007669"/>
    <property type="project" value="UniProtKB-KW"/>
</dbReference>
<evidence type="ECO:0000256" key="1">
    <source>
        <dbReference type="ARBA" id="ARBA00009986"/>
    </source>
</evidence>
<dbReference type="InterPro" id="IPR016162">
    <property type="entry name" value="Ald_DH_N"/>
</dbReference>
<evidence type="ECO:0000256" key="3">
    <source>
        <dbReference type="ARBA" id="ARBA00023027"/>
    </source>
</evidence>
<comment type="similarity">
    <text evidence="1">Belongs to the aldehyde dehydrogenase family.</text>
</comment>
<dbReference type="PANTHER" id="PTHR42986:SF1">
    <property type="entry name" value="BENZALDEHYDE DEHYDROGENASE YFMT"/>
    <property type="match status" value="1"/>
</dbReference>
<dbReference type="Pfam" id="PF00171">
    <property type="entry name" value="Aldedh"/>
    <property type="match status" value="1"/>
</dbReference>
<evidence type="ECO:0000313" key="5">
    <source>
        <dbReference type="EMBL" id="BBI64839.1"/>
    </source>
</evidence>
<dbReference type="Proteomes" id="UP000320231">
    <property type="component" value="Chromosome"/>
</dbReference>
<dbReference type="AlphaFoldDB" id="A0A455UKR7"/>
<dbReference type="SUPFAM" id="SSF53720">
    <property type="entry name" value="ALDH-like"/>
    <property type="match status" value="1"/>
</dbReference>